<reference evidence="1" key="1">
    <citation type="submission" date="2019-10" db="EMBL/GenBank/DDBJ databases">
        <authorList>
            <person name="Zhang R."/>
            <person name="Pan Y."/>
            <person name="Wang J."/>
            <person name="Ma R."/>
            <person name="Yu S."/>
        </authorList>
    </citation>
    <scope>NUCLEOTIDE SEQUENCE</scope>
    <source>
        <strain evidence="1">LA-IB0</strain>
        <tissue evidence="1">Leaf</tissue>
    </source>
</reference>
<name>A0AAV6XQG5_9LAMI</name>
<keyword evidence="2" id="KW-1185">Reference proteome</keyword>
<gene>
    <name evidence="1" type="ORF">BUALT_Bualt05G0060000</name>
</gene>
<organism evidence="1 2">
    <name type="scientific">Buddleja alternifolia</name>
    <dbReference type="NCBI Taxonomy" id="168488"/>
    <lineage>
        <taxon>Eukaryota</taxon>
        <taxon>Viridiplantae</taxon>
        <taxon>Streptophyta</taxon>
        <taxon>Embryophyta</taxon>
        <taxon>Tracheophyta</taxon>
        <taxon>Spermatophyta</taxon>
        <taxon>Magnoliopsida</taxon>
        <taxon>eudicotyledons</taxon>
        <taxon>Gunneridae</taxon>
        <taxon>Pentapetalae</taxon>
        <taxon>asterids</taxon>
        <taxon>lamiids</taxon>
        <taxon>Lamiales</taxon>
        <taxon>Scrophulariaceae</taxon>
        <taxon>Buddlejeae</taxon>
        <taxon>Buddleja</taxon>
    </lineage>
</organism>
<dbReference type="Proteomes" id="UP000826271">
    <property type="component" value="Unassembled WGS sequence"/>
</dbReference>
<evidence type="ECO:0000313" key="1">
    <source>
        <dbReference type="EMBL" id="KAG8382277.1"/>
    </source>
</evidence>
<protein>
    <submittedName>
        <fullName evidence="1">Uncharacterized protein</fullName>
    </submittedName>
</protein>
<sequence length="137" mass="15704">MTTAAKWMRGGVGGLQGERHGAVSLYSHATAVTVFNDLNFSEWREQFNFHLGVMNLELTFLEEKAAKITDTSNDVEKLKNKAWDSVTTKEYLKLVEKRFRSADKSLAGTLMDEFKTMKYDRSRSMQQHVLEMTNTET</sequence>
<comment type="caution">
    <text evidence="1">The sequence shown here is derived from an EMBL/GenBank/DDBJ whole genome shotgun (WGS) entry which is preliminary data.</text>
</comment>
<dbReference type="EMBL" id="WHWC01000005">
    <property type="protein sequence ID" value="KAG8382277.1"/>
    <property type="molecule type" value="Genomic_DNA"/>
</dbReference>
<dbReference type="AlphaFoldDB" id="A0AAV6XQG5"/>
<accession>A0AAV6XQG5</accession>
<proteinExistence type="predicted"/>
<evidence type="ECO:0000313" key="2">
    <source>
        <dbReference type="Proteomes" id="UP000826271"/>
    </source>
</evidence>